<organism evidence="2">
    <name type="scientific">Tanacetum cinerariifolium</name>
    <name type="common">Dalmatian daisy</name>
    <name type="synonym">Chrysanthemum cinerariifolium</name>
    <dbReference type="NCBI Taxonomy" id="118510"/>
    <lineage>
        <taxon>Eukaryota</taxon>
        <taxon>Viridiplantae</taxon>
        <taxon>Streptophyta</taxon>
        <taxon>Embryophyta</taxon>
        <taxon>Tracheophyta</taxon>
        <taxon>Spermatophyta</taxon>
        <taxon>Magnoliopsida</taxon>
        <taxon>eudicotyledons</taxon>
        <taxon>Gunneridae</taxon>
        <taxon>Pentapetalae</taxon>
        <taxon>asterids</taxon>
        <taxon>campanulids</taxon>
        <taxon>Asterales</taxon>
        <taxon>Asteraceae</taxon>
        <taxon>Asteroideae</taxon>
        <taxon>Anthemideae</taxon>
        <taxon>Anthemidinae</taxon>
        <taxon>Tanacetum</taxon>
    </lineage>
</organism>
<comment type="caution">
    <text evidence="2">The sequence shown here is derived from an EMBL/GenBank/DDBJ whole genome shotgun (WGS) entry which is preliminary data.</text>
</comment>
<keyword evidence="1" id="KW-0812">Transmembrane</keyword>
<evidence type="ECO:0000313" key="2">
    <source>
        <dbReference type="EMBL" id="GEX64289.1"/>
    </source>
</evidence>
<keyword evidence="1" id="KW-0472">Membrane</keyword>
<feature type="transmembrane region" description="Helical" evidence="1">
    <location>
        <begin position="15"/>
        <end position="35"/>
    </location>
</feature>
<proteinExistence type="predicted"/>
<keyword evidence="1" id="KW-1133">Transmembrane helix</keyword>
<gene>
    <name evidence="2" type="ORF">Tci_336264</name>
</gene>
<sequence length="80" mass="9003">MGFGLGYVLSWLQLIRSWMVLEAAIGMLLVGILLYRVVFDEEVQNDEGLRNDLHIEGRTADGVKVRLVDVVVVVATRKMD</sequence>
<feature type="non-terminal residue" evidence="2">
    <location>
        <position position="80"/>
    </location>
</feature>
<evidence type="ECO:0000256" key="1">
    <source>
        <dbReference type="SAM" id="Phobius"/>
    </source>
</evidence>
<dbReference type="EMBL" id="BKCJ010120805">
    <property type="protein sequence ID" value="GEX64289.1"/>
    <property type="molecule type" value="Genomic_DNA"/>
</dbReference>
<name>A0A699H6C9_TANCI</name>
<protein>
    <submittedName>
        <fullName evidence="2">Uncharacterized protein</fullName>
    </submittedName>
</protein>
<accession>A0A699H6C9</accession>
<reference evidence="2" key="1">
    <citation type="journal article" date="2019" name="Sci. Rep.">
        <title>Draft genome of Tanacetum cinerariifolium, the natural source of mosquito coil.</title>
        <authorList>
            <person name="Yamashiro T."/>
            <person name="Shiraishi A."/>
            <person name="Satake H."/>
            <person name="Nakayama K."/>
        </authorList>
    </citation>
    <scope>NUCLEOTIDE SEQUENCE</scope>
</reference>
<dbReference type="AlphaFoldDB" id="A0A699H6C9"/>